<feature type="region of interest" description="Disordered" evidence="1">
    <location>
        <begin position="1"/>
        <end position="62"/>
    </location>
</feature>
<organism evidence="2 3">
    <name type="scientific">Aspergillus sclerotialis</name>
    <dbReference type="NCBI Taxonomy" id="2070753"/>
    <lineage>
        <taxon>Eukaryota</taxon>
        <taxon>Fungi</taxon>
        <taxon>Dikarya</taxon>
        <taxon>Ascomycota</taxon>
        <taxon>Pezizomycotina</taxon>
        <taxon>Eurotiomycetes</taxon>
        <taxon>Eurotiomycetidae</taxon>
        <taxon>Eurotiales</taxon>
        <taxon>Aspergillaceae</taxon>
        <taxon>Aspergillus</taxon>
        <taxon>Aspergillus subgen. Polypaecilum</taxon>
    </lineage>
</organism>
<protein>
    <submittedName>
        <fullName evidence="2">Uncharacterized protein</fullName>
    </submittedName>
</protein>
<name>A0A3A2ZUC9_9EURO</name>
<feature type="compositionally biased region" description="Basic and acidic residues" evidence="1">
    <location>
        <begin position="14"/>
        <end position="24"/>
    </location>
</feature>
<evidence type="ECO:0000256" key="1">
    <source>
        <dbReference type="SAM" id="MobiDB-lite"/>
    </source>
</evidence>
<evidence type="ECO:0000313" key="2">
    <source>
        <dbReference type="EMBL" id="RJE26320.1"/>
    </source>
</evidence>
<dbReference type="EMBL" id="MVGC01000025">
    <property type="protein sequence ID" value="RJE26320.1"/>
    <property type="molecule type" value="Genomic_DNA"/>
</dbReference>
<gene>
    <name evidence="2" type="ORF">PHISCL_01389</name>
</gene>
<evidence type="ECO:0000313" key="3">
    <source>
        <dbReference type="Proteomes" id="UP000266188"/>
    </source>
</evidence>
<reference evidence="3" key="1">
    <citation type="submission" date="2017-02" db="EMBL/GenBank/DDBJ databases">
        <authorList>
            <person name="Tafer H."/>
            <person name="Lopandic K."/>
        </authorList>
    </citation>
    <scope>NUCLEOTIDE SEQUENCE [LARGE SCALE GENOMIC DNA]</scope>
    <source>
        <strain evidence="3">CBS 366.77</strain>
    </source>
</reference>
<keyword evidence="3" id="KW-1185">Reference proteome</keyword>
<accession>A0A3A2ZUC9</accession>
<dbReference type="Proteomes" id="UP000266188">
    <property type="component" value="Unassembled WGS sequence"/>
</dbReference>
<dbReference type="AlphaFoldDB" id="A0A3A2ZUC9"/>
<sequence>MKHDWAPPYPFNFERSDSFQDTRLVRSPPKKTKKTKTAEEDPFATDEDDTNDNADDELQRQTNIERLDSETWAMLWLSDIESLQALVASWQASQYAEAHR</sequence>
<proteinExistence type="predicted"/>
<feature type="compositionally biased region" description="Acidic residues" evidence="1">
    <location>
        <begin position="40"/>
        <end position="56"/>
    </location>
</feature>
<comment type="caution">
    <text evidence="2">The sequence shown here is derived from an EMBL/GenBank/DDBJ whole genome shotgun (WGS) entry which is preliminary data.</text>
</comment>